<name>A0A0X3BJ41_9EURY</name>
<dbReference type="AlphaFoldDB" id="A0A0X3BJ41"/>
<dbReference type="Proteomes" id="UP000069850">
    <property type="component" value="Chromosome 1"/>
</dbReference>
<proteinExistence type="predicted"/>
<organism evidence="1 2">
    <name type="scientific">Methanoculleus bourgensis</name>
    <dbReference type="NCBI Taxonomy" id="83986"/>
    <lineage>
        <taxon>Archaea</taxon>
        <taxon>Methanobacteriati</taxon>
        <taxon>Methanobacteriota</taxon>
        <taxon>Stenosarchaea group</taxon>
        <taxon>Methanomicrobia</taxon>
        <taxon>Methanomicrobiales</taxon>
        <taxon>Methanomicrobiaceae</taxon>
        <taxon>Methanoculleus</taxon>
    </lineage>
</organism>
<dbReference type="EMBL" id="LT158599">
    <property type="protein sequence ID" value="CVK31830.1"/>
    <property type="molecule type" value="Genomic_DNA"/>
</dbReference>
<protein>
    <submittedName>
        <fullName evidence="1">Uncharacterized protein</fullName>
    </submittedName>
</protein>
<dbReference type="KEGG" id="mema:MMAB1_0613"/>
<sequence>MQGAGVSVLKGSDAVSREYRFGITSILWGDSVVSGLRSDGTLSRNVATRLLYIYMQRY</sequence>
<evidence type="ECO:0000313" key="1">
    <source>
        <dbReference type="EMBL" id="CVK31830.1"/>
    </source>
</evidence>
<evidence type="ECO:0000313" key="2">
    <source>
        <dbReference type="Proteomes" id="UP000069850"/>
    </source>
</evidence>
<gene>
    <name evidence="1" type="ORF">MMAB1_0613</name>
</gene>
<accession>A0A0X3BJ41</accession>
<reference evidence="1 2" key="1">
    <citation type="submission" date="2016-01" db="EMBL/GenBank/DDBJ databases">
        <authorList>
            <person name="Manzoor S."/>
        </authorList>
    </citation>
    <scope>NUCLEOTIDE SEQUENCE [LARGE SCALE GENOMIC DNA]</scope>
    <source>
        <strain evidence="1">Methanoculleus sp MAB1</strain>
    </source>
</reference>